<dbReference type="SUPFAM" id="SSF54160">
    <property type="entry name" value="Chromo domain-like"/>
    <property type="match status" value="2"/>
</dbReference>
<dbReference type="Gene3D" id="2.40.50.40">
    <property type="match status" value="2"/>
</dbReference>
<dbReference type="InterPro" id="IPR009463">
    <property type="entry name" value="DUF1087"/>
</dbReference>
<feature type="compositionally biased region" description="Basic and acidic residues" evidence="13">
    <location>
        <begin position="575"/>
        <end position="586"/>
    </location>
</feature>
<feature type="region of interest" description="Disordered" evidence="13">
    <location>
        <begin position="1453"/>
        <end position="1477"/>
    </location>
</feature>
<dbReference type="InterPro" id="IPR000330">
    <property type="entry name" value="SNF2_N"/>
</dbReference>
<comment type="caution">
    <text evidence="19">The sequence shown here is derived from an EMBL/GenBank/DDBJ whole genome shotgun (WGS) entry which is preliminary data.</text>
</comment>
<feature type="domain" description="Helicase C-terminal" evidence="18">
    <location>
        <begin position="1111"/>
        <end position="1263"/>
    </location>
</feature>
<feature type="region of interest" description="Disordered" evidence="13">
    <location>
        <begin position="1372"/>
        <end position="1408"/>
    </location>
</feature>
<dbReference type="Pfam" id="PF06465">
    <property type="entry name" value="DUF1087"/>
    <property type="match status" value="1"/>
</dbReference>
<name>A0AAV1XUW4_LUPLU</name>
<dbReference type="GO" id="GO:0016887">
    <property type="term" value="F:ATP hydrolysis activity"/>
    <property type="evidence" value="ECO:0007669"/>
    <property type="project" value="TreeGrafter"/>
</dbReference>
<dbReference type="Pfam" id="PF00271">
    <property type="entry name" value="Helicase_C"/>
    <property type="match status" value="1"/>
</dbReference>
<evidence type="ECO:0000256" key="1">
    <source>
        <dbReference type="ARBA" id="ARBA00004123"/>
    </source>
</evidence>
<evidence type="ECO:0000256" key="10">
    <source>
        <dbReference type="ARBA" id="ARBA00023054"/>
    </source>
</evidence>
<keyword evidence="3" id="KW-0479">Metal-binding</keyword>
<dbReference type="GO" id="GO:0003677">
    <property type="term" value="F:DNA binding"/>
    <property type="evidence" value="ECO:0007669"/>
    <property type="project" value="TreeGrafter"/>
</dbReference>
<dbReference type="GO" id="GO:0008270">
    <property type="term" value="F:zinc ion binding"/>
    <property type="evidence" value="ECO:0007669"/>
    <property type="project" value="UniProtKB-KW"/>
</dbReference>
<dbReference type="InterPro" id="IPR001650">
    <property type="entry name" value="Helicase_C-like"/>
</dbReference>
<dbReference type="InterPro" id="IPR014001">
    <property type="entry name" value="Helicase_ATP-bd"/>
</dbReference>
<feature type="compositionally biased region" description="Polar residues" evidence="13">
    <location>
        <begin position="2299"/>
        <end position="2308"/>
    </location>
</feature>
<dbReference type="SMART" id="SM00487">
    <property type="entry name" value="DEXDc"/>
    <property type="match status" value="1"/>
</dbReference>
<evidence type="ECO:0000256" key="9">
    <source>
        <dbReference type="ARBA" id="ARBA00022840"/>
    </source>
</evidence>
<feature type="compositionally biased region" description="Low complexity" evidence="13">
    <location>
        <begin position="37"/>
        <end position="46"/>
    </location>
</feature>
<feature type="region of interest" description="Disordered" evidence="13">
    <location>
        <begin position="2244"/>
        <end position="2336"/>
    </location>
</feature>
<dbReference type="Gene3D" id="3.30.40.10">
    <property type="entry name" value="Zinc/RING finger domain, C3HC4 (zinc finger)"/>
    <property type="match status" value="1"/>
</dbReference>
<reference evidence="19 20" key="1">
    <citation type="submission" date="2024-03" db="EMBL/GenBank/DDBJ databases">
        <authorList>
            <person name="Martinez-Hernandez J."/>
        </authorList>
    </citation>
    <scope>NUCLEOTIDE SEQUENCE [LARGE SCALE GENOMIC DNA]</scope>
</reference>
<dbReference type="InterPro" id="IPR013083">
    <property type="entry name" value="Znf_RING/FYVE/PHD"/>
</dbReference>
<feature type="compositionally biased region" description="Basic and acidic residues" evidence="13">
    <location>
        <begin position="1462"/>
        <end position="1475"/>
    </location>
</feature>
<dbReference type="GO" id="GO:0000785">
    <property type="term" value="C:chromatin"/>
    <property type="evidence" value="ECO:0007669"/>
    <property type="project" value="TreeGrafter"/>
</dbReference>
<dbReference type="Gene3D" id="3.40.50.10810">
    <property type="entry name" value="Tandem AAA-ATPase domain"/>
    <property type="match status" value="1"/>
</dbReference>
<feature type="region of interest" description="Disordered" evidence="13">
    <location>
        <begin position="13"/>
        <end position="56"/>
    </location>
</feature>
<dbReference type="PROSITE" id="PS50090">
    <property type="entry name" value="MYB_LIKE"/>
    <property type="match status" value="1"/>
</dbReference>
<dbReference type="SMART" id="SM00490">
    <property type="entry name" value="HELICc"/>
    <property type="match status" value="1"/>
</dbReference>
<keyword evidence="11" id="KW-0539">Nucleus</keyword>
<dbReference type="SMART" id="SM00249">
    <property type="entry name" value="PHD"/>
    <property type="match status" value="1"/>
</dbReference>
<dbReference type="InterPro" id="IPR049730">
    <property type="entry name" value="SNF2/RAD54-like_C"/>
</dbReference>
<dbReference type="EMBL" id="CAXHTB010000018">
    <property type="protein sequence ID" value="CAL0324774.1"/>
    <property type="molecule type" value="Genomic_DNA"/>
</dbReference>
<dbReference type="Pfam" id="PF00385">
    <property type="entry name" value="Chromo"/>
    <property type="match status" value="1"/>
</dbReference>
<dbReference type="InterPro" id="IPR011011">
    <property type="entry name" value="Znf_FYVE_PHD"/>
</dbReference>
<evidence type="ECO:0000256" key="6">
    <source>
        <dbReference type="ARBA" id="ARBA00022771"/>
    </source>
</evidence>
<feature type="region of interest" description="Disordered" evidence="13">
    <location>
        <begin position="269"/>
        <end position="308"/>
    </location>
</feature>
<feature type="domain" description="Myb-like" evidence="16">
    <location>
        <begin position="1843"/>
        <end position="1895"/>
    </location>
</feature>
<dbReference type="CDD" id="cd18660">
    <property type="entry name" value="CD1_tandem"/>
    <property type="match status" value="1"/>
</dbReference>
<feature type="region of interest" description="Disordered" evidence="13">
    <location>
        <begin position="375"/>
        <end position="406"/>
    </location>
</feature>
<accession>A0AAV1XUW4</accession>
<evidence type="ECO:0008006" key="21">
    <source>
        <dbReference type="Google" id="ProtNLM"/>
    </source>
</evidence>
<evidence type="ECO:0000313" key="20">
    <source>
        <dbReference type="Proteomes" id="UP001497480"/>
    </source>
</evidence>
<dbReference type="SUPFAM" id="SSF57903">
    <property type="entry name" value="FYVE/PHD zinc finger"/>
    <property type="match status" value="1"/>
</dbReference>
<evidence type="ECO:0000259" key="18">
    <source>
        <dbReference type="PROSITE" id="PS51194"/>
    </source>
</evidence>
<dbReference type="PANTHER" id="PTHR45623:SF28">
    <property type="entry name" value="PROTEIN CHROMATIN REMODELING 4"/>
    <property type="match status" value="1"/>
</dbReference>
<dbReference type="Pfam" id="PF00176">
    <property type="entry name" value="SNF2-rel_dom"/>
    <property type="match status" value="1"/>
</dbReference>
<feature type="compositionally biased region" description="Polar residues" evidence="13">
    <location>
        <begin position="558"/>
        <end position="573"/>
    </location>
</feature>
<dbReference type="PROSITE" id="PS50013">
    <property type="entry name" value="CHROMO_2"/>
    <property type="match status" value="2"/>
</dbReference>
<dbReference type="InterPro" id="IPR019786">
    <property type="entry name" value="Zinc_finger_PHD-type_CS"/>
</dbReference>
<dbReference type="InterPro" id="IPR001965">
    <property type="entry name" value="Znf_PHD"/>
</dbReference>
<feature type="compositionally biased region" description="Basic and acidic residues" evidence="13">
    <location>
        <begin position="532"/>
        <end position="544"/>
    </location>
</feature>
<protein>
    <recommendedName>
        <fullName evidence="21">Protein CHROMATIN REMODELING 4</fullName>
    </recommendedName>
</protein>
<dbReference type="PROSITE" id="PS01359">
    <property type="entry name" value="ZF_PHD_1"/>
    <property type="match status" value="1"/>
</dbReference>
<keyword evidence="5" id="KW-0547">Nucleotide-binding</keyword>
<feature type="region of interest" description="Disordered" evidence="13">
    <location>
        <begin position="532"/>
        <end position="586"/>
    </location>
</feature>
<dbReference type="InterPro" id="IPR027417">
    <property type="entry name" value="P-loop_NTPase"/>
</dbReference>
<evidence type="ECO:0000259" key="15">
    <source>
        <dbReference type="PROSITE" id="PS50016"/>
    </source>
</evidence>
<evidence type="ECO:0000256" key="8">
    <source>
        <dbReference type="ARBA" id="ARBA00022833"/>
    </source>
</evidence>
<dbReference type="SUPFAM" id="SSF52540">
    <property type="entry name" value="P-loop containing nucleoside triphosphate hydrolases"/>
    <property type="match status" value="2"/>
</dbReference>
<evidence type="ECO:0000256" key="3">
    <source>
        <dbReference type="ARBA" id="ARBA00022723"/>
    </source>
</evidence>
<evidence type="ECO:0000256" key="5">
    <source>
        <dbReference type="ARBA" id="ARBA00022741"/>
    </source>
</evidence>
<feature type="region of interest" description="Disordered" evidence="13">
    <location>
        <begin position="218"/>
        <end position="257"/>
    </location>
</feature>
<comment type="subcellular location">
    <subcellularLocation>
        <location evidence="1">Nucleus</location>
    </subcellularLocation>
</comment>
<feature type="domain" description="Chromo" evidence="14">
    <location>
        <begin position="617"/>
        <end position="686"/>
    </location>
</feature>
<dbReference type="GO" id="GO:0005634">
    <property type="term" value="C:nucleus"/>
    <property type="evidence" value="ECO:0007669"/>
    <property type="project" value="UniProtKB-SubCell"/>
</dbReference>
<evidence type="ECO:0000259" key="16">
    <source>
        <dbReference type="PROSITE" id="PS50090"/>
    </source>
</evidence>
<dbReference type="SMART" id="SM01147">
    <property type="entry name" value="DUF1087"/>
    <property type="match status" value="1"/>
</dbReference>
<dbReference type="PROSITE" id="PS51192">
    <property type="entry name" value="HELICASE_ATP_BIND_1"/>
    <property type="match status" value="1"/>
</dbReference>
<sequence>MISRDWVIKRKRRKLTSGLDQSAGKDPSKSNGKEDNSGTSESSRSASGKRTVDTEVATDRFSSKKKGIDGRCETRFSVGSSIEAKPKLLFQLTQLRFASVSLPIALPLVRSHNDTFEVGEHYFECVVCDRGGNLLCCDSCPCTYHLQCLDPPLKRIPTGKWQCPSCSEGNDQLKPTSHLDSITKRARTKIATIKSKDGGNPLNLDKISRIFGDKLISKKRSASKGKSKSTIGIKFFEKKPSSPPEDETCSNKPSDPSIECIIEGTSSCVDADEKKSNMSPPASPKDTEPTSPAKEVSSPSKMTNLEENDKQLEIKKTTLRKPLVLGLAAFEDKVIQVRKRKHKDVSNNASRKKRRTEKGNFFVNAPIKFKSGENKVHMKQKSVTHSISVSVSKEDVGNKNSDVQQKDEKFPKILKDKSNRPDKARSLVHKTLMHEDSAILESLQVDQVLGCRVQGEKTNSLRHLSLTIVNDPPPGDLEISKTQNELQDDSACDNDLDVGTAENLDDPQNVIKNSDQEILNNTKRLEGIHVYRRSTTKESNKRNSTDSLSKATDDLGSCANNGKVQDDSSSVSAENLEKANDKVEAEEKINIASRSEDNSEPPKICDQVSLETKPKEMDVEKVTHSSVDNKGPEANVAESSCLNRENVSYEFLVKWVGKSHIHNSWISESQLKVLAKRKLENYKAKHGMAIINICQECWKQPQRLLALRTSESGTSEAFVKWTGLPYDECTWESLDESVLQNSSHLITLFKKFETLTLEKDASKENSTIKGNDSQNDIFNLTEQPKELKGGSLFPHQLEALNWLRKCWYKSKNVILADEMGLGKTISACAFISALYSEFKVSLPCLVLVPLSTMRNWLSEFATWAPDVNVVEYHGRAKGRAIIRQFEWHASDPGGLNKKTEAYKFNVLLTTYEMILADSSLLRGVPWEVLIVDEAHRLKNAQSKLFSLLNTFSFQHRVLLTGTPLQNNLGEMYNLLNFLQPASFPSLASFEEKFNDLTTTQKVDELKKLVAPLMLRRLKKDAMQNIPPKTERMVPVELSSIQAEYYRAMLTKNYELLRNIGKGVAQKSMMNIVMQLRKVCNHPYLIPGTEPESGSVEFLHDMRIKASAKLTLLHSMLKILYREGHRVLIFSQMTKLLDILEDYLNVEFGPKTYERVDGSVSVTDRQAAITRFNQDKNRFFFLLSTRSCGLGINLATADTVIIYDSDFNPHADIQAMNRAHRIGQSKRLLVYRLVVRASVEERILQLAKKKLMLDQLFINKSENQKEIEGILKWGTEELFSDSPGLNGKGTDENENSNKIETVAEVEHKHRKRTGGLGDVYQDKCTESSSKILWDDNAILKLLDRSNIQDVSADNAEGDFENDMLGSVKALEWNEESTEEHEMGESPPNGTDDMCTQNSDNKEDNVVVSNEENEWDTLLRLRWEKYQRDEEAALGRGKRQRKAISYREVCAAHPGETTSECGGDEEKVPEPEPEREYTPAGRALKAKYTKLRARQKERLARRNEVGGSQPADGVIVTESVPQSEANVKGGDLGAGPTHPVQEGPSINLEHSRHAQLSEALNSDADLFSRIDRLSKQKMTSHMDVSVNNPGRSLPDIFLPNHHYQGSLKNMNTVPKNNLLPVLGLCAPNAKQTEPSEHNVSKLNWRQNRRGARQEFPFSLAPCSETPMNAETRSHEARAYAKLSEASTSNLQYSSRNSMLDNSLPFASFPPAVQAKEPNVFENSGPRLAAFHDKMPLPFDERLLARFPLTSRSMAHSHLDRLPNLSLGGTFEALSGSMQNFPMPALPNFKVPPEDVFGHNQQERDVPSTLGLGQRSNTYSSFPENHRKVLENIMMRTGSGSSSLSKKKSKSDGWSEDELDSLWIGVRRHGRGNWDVMLRDPKLKFSRNKTPENLSMRWAEEQMKLFQGPRPSKMANANSTKSAHLPISEGMMERALQGSGFVIPPMFQNHMTDIKLGVGDPATGMPHFLPLSSWAYEKNRAQFPEDAAAETSDRPGTSSSLPTERPFLLDSFGTSHFGSLGVNYPGNLSIRQKEDEQENTKHGKMAVVLDESPNDMRDNHINVGNGESTSSGLLSNPVRSDLLHSIGEEVAGSSTSKGKLPHWLREAVSPPPSMLPDPELPPAVSAIAQSVRMLYGEDKPAIPPFVIPGPPPSLPKDPRSSLKKRKKRSHKLNPVQPDFIGTSKDIHSSHNVDNGASSSTTLALLSQADSDLNSPPLKKIGSGLSPSPEVLQLVASCLASDPLHLISTSGPSSFLGSKLPTPVGRAKFKDSESTFRNKKQPRQMSPAWRPPPEHEVVDIDSGDSSKTQSDPSRTDRPDEQVEVSSEGTVSDDAVRDQET</sequence>
<dbReference type="InterPro" id="IPR023780">
    <property type="entry name" value="Chromo_domain"/>
</dbReference>
<dbReference type="Proteomes" id="UP001497480">
    <property type="component" value="Unassembled WGS sequence"/>
</dbReference>
<feature type="domain" description="Helicase ATP-binding" evidence="17">
    <location>
        <begin position="804"/>
        <end position="981"/>
    </location>
</feature>
<evidence type="ECO:0000256" key="2">
    <source>
        <dbReference type="ARBA" id="ARBA00009687"/>
    </source>
</evidence>
<keyword evidence="4" id="KW-0677">Repeat</keyword>
<feature type="region of interest" description="Disordered" evidence="13">
    <location>
        <begin position="1523"/>
        <end position="1543"/>
    </location>
</feature>
<dbReference type="InterPro" id="IPR000953">
    <property type="entry name" value="Chromo/chromo_shadow_dom"/>
</dbReference>
<dbReference type="Gene3D" id="3.40.50.300">
    <property type="entry name" value="P-loop containing nucleotide triphosphate hydrolases"/>
    <property type="match status" value="1"/>
</dbReference>
<comment type="similarity">
    <text evidence="2">Belongs to the SNF2/RAD54 helicase family. ISWI subfamily.</text>
</comment>
<dbReference type="CDD" id="cd15532">
    <property type="entry name" value="PHD2_CHD_II"/>
    <property type="match status" value="1"/>
</dbReference>
<feature type="region of interest" description="Disordered" evidence="13">
    <location>
        <begin position="1797"/>
        <end position="1818"/>
    </location>
</feature>
<evidence type="ECO:0000256" key="7">
    <source>
        <dbReference type="ARBA" id="ARBA00022801"/>
    </source>
</evidence>
<dbReference type="PROSITE" id="PS51194">
    <property type="entry name" value="HELICASE_CTER"/>
    <property type="match status" value="1"/>
</dbReference>
<dbReference type="SUPFAM" id="SSF46689">
    <property type="entry name" value="Homeodomain-like"/>
    <property type="match status" value="1"/>
</dbReference>
<keyword evidence="8" id="KW-0862">Zinc</keyword>
<proteinExistence type="inferred from homology"/>
<evidence type="ECO:0000256" key="11">
    <source>
        <dbReference type="ARBA" id="ARBA00023242"/>
    </source>
</evidence>
<dbReference type="InterPro" id="IPR016197">
    <property type="entry name" value="Chromo-like_dom_sf"/>
</dbReference>
<dbReference type="GO" id="GO:0140658">
    <property type="term" value="F:ATP-dependent chromatin remodeler activity"/>
    <property type="evidence" value="ECO:0007669"/>
    <property type="project" value="TreeGrafter"/>
</dbReference>
<gene>
    <name evidence="19" type="ORF">LLUT_LOCUS25834</name>
</gene>
<keyword evidence="6 12" id="KW-0863">Zinc-finger</keyword>
<evidence type="ECO:0000259" key="17">
    <source>
        <dbReference type="PROSITE" id="PS51192"/>
    </source>
</evidence>
<dbReference type="InterPro" id="IPR009057">
    <property type="entry name" value="Homeodomain-like_sf"/>
</dbReference>
<dbReference type="PROSITE" id="PS50016">
    <property type="entry name" value="ZF_PHD_2"/>
    <property type="match status" value="1"/>
</dbReference>
<feature type="compositionally biased region" description="Basic residues" evidence="13">
    <location>
        <begin position="218"/>
        <end position="227"/>
    </location>
</feature>
<dbReference type="Pfam" id="PF00628">
    <property type="entry name" value="PHD"/>
    <property type="match status" value="1"/>
</dbReference>
<evidence type="ECO:0000256" key="12">
    <source>
        <dbReference type="PROSITE-ProRule" id="PRU00146"/>
    </source>
</evidence>
<dbReference type="InterPro" id="IPR019787">
    <property type="entry name" value="Znf_PHD-finger"/>
</dbReference>
<keyword evidence="10" id="KW-0175">Coiled coil</keyword>
<dbReference type="InterPro" id="IPR038718">
    <property type="entry name" value="SNF2-like_sf"/>
</dbReference>
<organism evidence="19 20">
    <name type="scientific">Lupinus luteus</name>
    <name type="common">European yellow lupine</name>
    <dbReference type="NCBI Taxonomy" id="3873"/>
    <lineage>
        <taxon>Eukaryota</taxon>
        <taxon>Viridiplantae</taxon>
        <taxon>Streptophyta</taxon>
        <taxon>Embryophyta</taxon>
        <taxon>Tracheophyta</taxon>
        <taxon>Spermatophyta</taxon>
        <taxon>Magnoliopsida</taxon>
        <taxon>eudicotyledons</taxon>
        <taxon>Gunneridae</taxon>
        <taxon>Pentapetalae</taxon>
        <taxon>rosids</taxon>
        <taxon>fabids</taxon>
        <taxon>Fabales</taxon>
        <taxon>Fabaceae</taxon>
        <taxon>Papilionoideae</taxon>
        <taxon>50 kb inversion clade</taxon>
        <taxon>genistoids sensu lato</taxon>
        <taxon>core genistoids</taxon>
        <taxon>Genisteae</taxon>
        <taxon>Lupinus</taxon>
    </lineage>
</organism>
<dbReference type="GO" id="GO:0042393">
    <property type="term" value="F:histone binding"/>
    <property type="evidence" value="ECO:0007669"/>
    <property type="project" value="TreeGrafter"/>
</dbReference>
<evidence type="ECO:0000259" key="14">
    <source>
        <dbReference type="PROSITE" id="PS50013"/>
    </source>
</evidence>
<dbReference type="FunFam" id="3.40.50.300:FF:000607">
    <property type="entry name" value="chromodomain-helicase-DNA-binding protein 1-like isoform X1"/>
    <property type="match status" value="1"/>
</dbReference>
<feature type="compositionally biased region" description="Basic and acidic residues" evidence="13">
    <location>
        <begin position="26"/>
        <end position="36"/>
    </location>
</feature>
<feature type="domain" description="PHD-type" evidence="15">
    <location>
        <begin position="122"/>
        <end position="169"/>
    </location>
</feature>
<evidence type="ECO:0000256" key="13">
    <source>
        <dbReference type="SAM" id="MobiDB-lite"/>
    </source>
</evidence>
<dbReference type="PANTHER" id="PTHR45623">
    <property type="entry name" value="CHROMODOMAIN-HELICASE-DNA-BINDING PROTEIN 3-RELATED-RELATED"/>
    <property type="match status" value="1"/>
</dbReference>
<feature type="domain" description="Chromo" evidence="14">
    <location>
        <begin position="699"/>
        <end position="761"/>
    </location>
</feature>
<feature type="compositionally biased region" description="Basic residues" evidence="13">
    <location>
        <begin position="2158"/>
        <end position="2168"/>
    </location>
</feature>
<dbReference type="InterPro" id="IPR001005">
    <property type="entry name" value="SANT/Myb"/>
</dbReference>
<dbReference type="Gene3D" id="1.10.10.60">
    <property type="entry name" value="Homeodomain-like"/>
    <property type="match status" value="1"/>
</dbReference>
<feature type="region of interest" description="Disordered" evidence="13">
    <location>
        <begin position="2140"/>
        <end position="2194"/>
    </location>
</feature>
<dbReference type="GO" id="GO:0005524">
    <property type="term" value="F:ATP binding"/>
    <property type="evidence" value="ECO:0007669"/>
    <property type="project" value="UniProtKB-KW"/>
</dbReference>
<dbReference type="GO" id="GO:0003682">
    <property type="term" value="F:chromatin binding"/>
    <property type="evidence" value="ECO:0007669"/>
    <property type="project" value="TreeGrafter"/>
</dbReference>
<dbReference type="CDD" id="cd18793">
    <property type="entry name" value="SF2_C_SNF"/>
    <property type="match status" value="1"/>
</dbReference>
<dbReference type="CDD" id="cd18659">
    <property type="entry name" value="CD2_tandem"/>
    <property type="match status" value="1"/>
</dbReference>
<evidence type="ECO:0000313" key="19">
    <source>
        <dbReference type="EMBL" id="CAL0324774.1"/>
    </source>
</evidence>
<feature type="region of interest" description="Disordered" evidence="13">
    <location>
        <begin position="1981"/>
        <end position="2000"/>
    </location>
</feature>
<keyword evidence="9" id="KW-0067">ATP-binding</keyword>
<keyword evidence="20" id="KW-1185">Reference proteome</keyword>
<evidence type="ECO:0000256" key="4">
    <source>
        <dbReference type="ARBA" id="ARBA00022737"/>
    </source>
</evidence>
<dbReference type="SMART" id="SM00298">
    <property type="entry name" value="CHROMO"/>
    <property type="match status" value="2"/>
</dbReference>
<feature type="compositionally biased region" description="Pro residues" evidence="13">
    <location>
        <begin position="2140"/>
        <end position="2152"/>
    </location>
</feature>
<keyword evidence="7" id="KW-0378">Hydrolase</keyword>